<gene>
    <name evidence="1" type="ORF">LCGC14_0874920</name>
</gene>
<evidence type="ECO:0000313" key="1">
    <source>
        <dbReference type="EMBL" id="KKN26414.1"/>
    </source>
</evidence>
<reference evidence="1" key="1">
    <citation type="journal article" date="2015" name="Nature">
        <title>Complex archaea that bridge the gap between prokaryotes and eukaryotes.</title>
        <authorList>
            <person name="Spang A."/>
            <person name="Saw J.H."/>
            <person name="Jorgensen S.L."/>
            <person name="Zaremba-Niedzwiedzka K."/>
            <person name="Martijn J."/>
            <person name="Lind A.E."/>
            <person name="van Eijk R."/>
            <person name="Schleper C."/>
            <person name="Guy L."/>
            <person name="Ettema T.J."/>
        </authorList>
    </citation>
    <scope>NUCLEOTIDE SEQUENCE</scope>
</reference>
<dbReference type="AlphaFoldDB" id="A0A0F9P8K0"/>
<sequence length="207" mass="23802">MAKSGIKLDKNWKRFEKMIDPRRFDTRAKQQMRVATGAVALHVQKEIKEVIRGGRFKENAGLTLALKEPQTRPLAHTGRLIFPAVTHKVIDPFTAWIGIKATNKGYNIARAVHDGVKIPVTPKMRRMFILLWRVSRGERKVGALRGRAKKLWNMNKSRRWYPIGRGKTHILIPERPFMRRAFASKALYRRVQGIWTRAMQAALTGVA</sequence>
<accession>A0A0F9P8K0</accession>
<proteinExistence type="predicted"/>
<comment type="caution">
    <text evidence="1">The sequence shown here is derived from an EMBL/GenBank/DDBJ whole genome shotgun (WGS) entry which is preliminary data.</text>
</comment>
<dbReference type="EMBL" id="LAZR01002720">
    <property type="protein sequence ID" value="KKN26414.1"/>
    <property type="molecule type" value="Genomic_DNA"/>
</dbReference>
<protein>
    <submittedName>
        <fullName evidence="1">Uncharacterized protein</fullName>
    </submittedName>
</protein>
<name>A0A0F9P8K0_9ZZZZ</name>
<organism evidence="1">
    <name type="scientific">marine sediment metagenome</name>
    <dbReference type="NCBI Taxonomy" id="412755"/>
    <lineage>
        <taxon>unclassified sequences</taxon>
        <taxon>metagenomes</taxon>
        <taxon>ecological metagenomes</taxon>
    </lineage>
</organism>